<evidence type="ECO:0000313" key="4">
    <source>
        <dbReference type="Proteomes" id="UP000265180"/>
    </source>
</evidence>
<dbReference type="AlphaFoldDB" id="A0A3P9M2P1"/>
<reference evidence="3" key="4">
    <citation type="submission" date="2025-09" db="UniProtKB">
        <authorList>
            <consortium name="Ensembl"/>
        </authorList>
    </citation>
    <scope>IDENTIFICATION</scope>
    <source>
        <strain evidence="3">HNI</strain>
    </source>
</reference>
<dbReference type="PROSITE" id="PS51450">
    <property type="entry name" value="LRR"/>
    <property type="match status" value="1"/>
</dbReference>
<dbReference type="Proteomes" id="UP000265180">
    <property type="component" value="Chromosome 2"/>
</dbReference>
<evidence type="ECO:0000256" key="1">
    <source>
        <dbReference type="ARBA" id="ARBA00022614"/>
    </source>
</evidence>
<dbReference type="Ensembl" id="ENSORLT00020015488.1">
    <property type="protein sequence ID" value="ENSORLP00020027214.1"/>
    <property type="gene ID" value="ENSORLG00020010078.1"/>
</dbReference>
<dbReference type="InterPro" id="IPR051261">
    <property type="entry name" value="NLR"/>
</dbReference>
<dbReference type="Gene3D" id="3.80.10.10">
    <property type="entry name" value="Ribonuclease Inhibitor"/>
    <property type="match status" value="1"/>
</dbReference>
<reference evidence="3 4" key="2">
    <citation type="submission" date="2017-04" db="EMBL/GenBank/DDBJ databases">
        <title>CpG methylation of centromeres and impact of large insertions on vertebrate speciation.</title>
        <authorList>
            <person name="Ichikawa K."/>
            <person name="Yoshimura J."/>
            <person name="Morishita S."/>
        </authorList>
    </citation>
    <scope>NUCLEOTIDE SEQUENCE</scope>
    <source>
        <strain evidence="3 4">HNI</strain>
    </source>
</reference>
<protein>
    <recommendedName>
        <fullName evidence="5">SPRY-associated domain-containing protein</fullName>
    </recommendedName>
</protein>
<dbReference type="InterPro" id="IPR001611">
    <property type="entry name" value="Leu-rich_rpt"/>
</dbReference>
<dbReference type="SUPFAM" id="SSF52047">
    <property type="entry name" value="RNI-like"/>
    <property type="match status" value="1"/>
</dbReference>
<keyword evidence="1" id="KW-0433">Leucine-rich repeat</keyword>
<evidence type="ECO:0000313" key="3">
    <source>
        <dbReference type="Ensembl" id="ENSORLP00020027214.1"/>
    </source>
</evidence>
<keyword evidence="2" id="KW-0677">Repeat</keyword>
<organism evidence="3 4">
    <name type="scientific">Oryzias latipes</name>
    <name type="common">Japanese rice fish</name>
    <name type="synonym">Japanese killifish</name>
    <dbReference type="NCBI Taxonomy" id="8090"/>
    <lineage>
        <taxon>Eukaryota</taxon>
        <taxon>Metazoa</taxon>
        <taxon>Chordata</taxon>
        <taxon>Craniata</taxon>
        <taxon>Vertebrata</taxon>
        <taxon>Euteleostomi</taxon>
        <taxon>Actinopterygii</taxon>
        <taxon>Neopterygii</taxon>
        <taxon>Teleostei</taxon>
        <taxon>Neoteleostei</taxon>
        <taxon>Acanthomorphata</taxon>
        <taxon>Ovalentaria</taxon>
        <taxon>Atherinomorphae</taxon>
        <taxon>Beloniformes</taxon>
        <taxon>Adrianichthyidae</taxon>
        <taxon>Oryziinae</taxon>
        <taxon>Oryzias</taxon>
    </lineage>
</organism>
<proteinExistence type="predicted"/>
<name>A0A3P9M2P1_ORYLA</name>
<sequence>YCIFIYHHVFGSKSKTNEQTMKMSSVSLSSDCIAAPEHTFLSDCRLEDCSLSEISCEALISALKKNPSNLTELDLSSNNLQDSGVLHLCGYLESPDCRLQTLRLNFCSLSKTSCAALVSALKSNPSHLTELDLRYNFLQSSDVQQLQDLVESPNYKLQTLRSVEGWSQSSCFQMFGPNVTAVANIILPVNVFIDILVTCSPACSDHLIFDFLVSSLYTHIPLKYYWTINIVCRSNKKDPSYFQM</sequence>
<reference key="1">
    <citation type="journal article" date="2007" name="Nature">
        <title>The medaka draft genome and insights into vertebrate genome evolution.</title>
        <authorList>
            <person name="Kasahara M."/>
            <person name="Naruse K."/>
            <person name="Sasaki S."/>
            <person name="Nakatani Y."/>
            <person name="Qu W."/>
            <person name="Ahsan B."/>
            <person name="Yamada T."/>
            <person name="Nagayasu Y."/>
            <person name="Doi K."/>
            <person name="Kasai Y."/>
            <person name="Jindo T."/>
            <person name="Kobayashi D."/>
            <person name="Shimada A."/>
            <person name="Toyoda A."/>
            <person name="Kuroki Y."/>
            <person name="Fujiyama A."/>
            <person name="Sasaki T."/>
            <person name="Shimizu A."/>
            <person name="Asakawa S."/>
            <person name="Shimizu N."/>
            <person name="Hashimoto S."/>
            <person name="Yang J."/>
            <person name="Lee Y."/>
            <person name="Matsushima K."/>
            <person name="Sugano S."/>
            <person name="Sakaizumi M."/>
            <person name="Narita T."/>
            <person name="Ohishi K."/>
            <person name="Haga S."/>
            <person name="Ohta F."/>
            <person name="Nomoto H."/>
            <person name="Nogata K."/>
            <person name="Morishita T."/>
            <person name="Endo T."/>
            <person name="Shin-I T."/>
            <person name="Takeda H."/>
            <person name="Morishita S."/>
            <person name="Kohara Y."/>
        </authorList>
    </citation>
    <scope>NUCLEOTIDE SEQUENCE [LARGE SCALE GENOMIC DNA]</scope>
    <source>
        <strain>Hd-rR</strain>
    </source>
</reference>
<dbReference type="Pfam" id="PF13516">
    <property type="entry name" value="LRR_6"/>
    <property type="match status" value="2"/>
</dbReference>
<evidence type="ECO:0000256" key="2">
    <source>
        <dbReference type="ARBA" id="ARBA00022737"/>
    </source>
</evidence>
<dbReference type="SMART" id="SM00368">
    <property type="entry name" value="LRR_RI"/>
    <property type="match status" value="4"/>
</dbReference>
<dbReference type="InterPro" id="IPR032675">
    <property type="entry name" value="LRR_dom_sf"/>
</dbReference>
<dbReference type="PANTHER" id="PTHR24106">
    <property type="entry name" value="NACHT, LRR AND CARD DOMAINS-CONTAINING"/>
    <property type="match status" value="1"/>
</dbReference>
<evidence type="ECO:0008006" key="5">
    <source>
        <dbReference type="Google" id="ProtNLM"/>
    </source>
</evidence>
<accession>A0A3P9M2P1</accession>
<reference evidence="3" key="3">
    <citation type="submission" date="2025-08" db="UniProtKB">
        <authorList>
            <consortium name="Ensembl"/>
        </authorList>
    </citation>
    <scope>IDENTIFICATION</scope>
    <source>
        <strain evidence="3">HNI</strain>
    </source>
</reference>